<keyword evidence="5" id="KW-1185">Reference proteome</keyword>
<dbReference type="InterPro" id="IPR023214">
    <property type="entry name" value="HAD_sf"/>
</dbReference>
<dbReference type="SUPFAM" id="SSF56784">
    <property type="entry name" value="HAD-like"/>
    <property type="match status" value="1"/>
</dbReference>
<dbReference type="AlphaFoldDB" id="A0A0J5FN85"/>
<evidence type="ECO:0000313" key="4">
    <source>
        <dbReference type="EMBL" id="KMJ43544.1"/>
    </source>
</evidence>
<keyword evidence="3" id="KW-0460">Magnesium</keyword>
<accession>A0A0J5FN85</accession>
<dbReference type="CDD" id="cd02612">
    <property type="entry name" value="HAD_PGPPase"/>
    <property type="match status" value="1"/>
</dbReference>
<dbReference type="NCBIfam" id="TIGR01488">
    <property type="entry name" value="HAD-SF-IB"/>
    <property type="match status" value="1"/>
</dbReference>
<dbReference type="InterPro" id="IPR050582">
    <property type="entry name" value="HAD-like_SerB"/>
</dbReference>
<sequence>MAKQIAVFDLDETLIGGDSAQLWTKYLWENEIITDPRFIEADQKMISDYCAGKLDMQEYLAASLQALKHIPSAQIDIWLTDFVETKIKPIFYPAAQKQLDIYRQQNIPVIIISATVSFVVKKIASAFGIQTAMGIDMVMKDGCYTGEIHGIPTFREGKVARLKQWLEEQNLSPEHISFYTDSMNDLPMCLFADEVFTINADKKLQAEAEIQGWKQLNWELYSR</sequence>
<evidence type="ECO:0000256" key="3">
    <source>
        <dbReference type="ARBA" id="ARBA00022842"/>
    </source>
</evidence>
<dbReference type="Gene3D" id="1.20.1440.100">
    <property type="entry name" value="SG protein - dephosphorylation function"/>
    <property type="match status" value="1"/>
</dbReference>
<proteinExistence type="predicted"/>
<protein>
    <submittedName>
        <fullName evidence="4">HAD family hydrolase</fullName>
    </submittedName>
</protein>
<dbReference type="Proteomes" id="UP000036277">
    <property type="component" value="Unassembled WGS sequence"/>
</dbReference>
<dbReference type="RefSeq" id="WP_047964962.1">
    <property type="nucleotide sequence ID" value="NZ_CAWMBG010000175.1"/>
</dbReference>
<dbReference type="EMBL" id="LFCV01000175">
    <property type="protein sequence ID" value="KMJ43544.1"/>
    <property type="molecule type" value="Genomic_DNA"/>
</dbReference>
<dbReference type="NCBIfam" id="TIGR01490">
    <property type="entry name" value="HAD-SF-IB-hyp1"/>
    <property type="match status" value="1"/>
</dbReference>
<dbReference type="OrthoDB" id="9784466at2"/>
<dbReference type="InterPro" id="IPR036412">
    <property type="entry name" value="HAD-like_sf"/>
</dbReference>
<dbReference type="InterPro" id="IPR006385">
    <property type="entry name" value="HAD_hydro_SerB1"/>
</dbReference>
<dbReference type="GO" id="GO:0046872">
    <property type="term" value="F:metal ion binding"/>
    <property type="evidence" value="ECO:0007669"/>
    <property type="project" value="UniProtKB-KW"/>
</dbReference>
<keyword evidence="2 4" id="KW-0378">Hydrolase</keyword>
<evidence type="ECO:0000313" key="5">
    <source>
        <dbReference type="Proteomes" id="UP000036277"/>
    </source>
</evidence>
<evidence type="ECO:0000256" key="2">
    <source>
        <dbReference type="ARBA" id="ARBA00022801"/>
    </source>
</evidence>
<evidence type="ECO:0000256" key="1">
    <source>
        <dbReference type="ARBA" id="ARBA00022723"/>
    </source>
</evidence>
<dbReference type="PATRIC" id="fig|880157.4.peg.4111"/>
<organism evidence="4 5">
    <name type="scientific">Xenorhabdus khoisanae</name>
    <dbReference type="NCBI Taxonomy" id="880157"/>
    <lineage>
        <taxon>Bacteria</taxon>
        <taxon>Pseudomonadati</taxon>
        <taxon>Pseudomonadota</taxon>
        <taxon>Gammaproteobacteria</taxon>
        <taxon>Enterobacterales</taxon>
        <taxon>Morganellaceae</taxon>
        <taxon>Xenorhabdus</taxon>
    </lineage>
</organism>
<name>A0A0J5FN85_9GAMM</name>
<reference evidence="4 5" key="1">
    <citation type="submission" date="2015-06" db="EMBL/GenBank/DDBJ databases">
        <title>Draft Whole-Genome Sequence of the Entomopathogenic Bacterium Xenorhabdus khoisanae.</title>
        <authorList>
            <person name="Naidoo S."/>
            <person name="Featherston J."/>
            <person name="Gray V.M."/>
        </authorList>
    </citation>
    <scope>NUCLEOTIDE SEQUENCE [LARGE SCALE GENOMIC DNA]</scope>
    <source>
        <strain evidence="4 5">MCB</strain>
    </source>
</reference>
<gene>
    <name evidence="4" type="ORF">AB204_19115</name>
</gene>
<dbReference type="PANTHER" id="PTHR43344">
    <property type="entry name" value="PHOSPHOSERINE PHOSPHATASE"/>
    <property type="match status" value="1"/>
</dbReference>
<keyword evidence="1" id="KW-0479">Metal-binding</keyword>
<dbReference type="GO" id="GO:0016787">
    <property type="term" value="F:hydrolase activity"/>
    <property type="evidence" value="ECO:0007669"/>
    <property type="project" value="UniProtKB-KW"/>
</dbReference>
<dbReference type="Gene3D" id="3.40.50.1000">
    <property type="entry name" value="HAD superfamily/HAD-like"/>
    <property type="match status" value="1"/>
</dbReference>
<dbReference type="PANTHER" id="PTHR43344:SF13">
    <property type="entry name" value="PHOSPHATASE RV3661-RELATED"/>
    <property type="match status" value="1"/>
</dbReference>
<dbReference type="STRING" id="880157.AB204_19115"/>
<comment type="caution">
    <text evidence="4">The sequence shown here is derived from an EMBL/GenBank/DDBJ whole genome shotgun (WGS) entry which is preliminary data.</text>
</comment>
<dbReference type="Pfam" id="PF12710">
    <property type="entry name" value="HAD"/>
    <property type="match status" value="1"/>
</dbReference>